<feature type="transmembrane region" description="Helical" evidence="2">
    <location>
        <begin position="7"/>
        <end position="27"/>
    </location>
</feature>
<dbReference type="InterPro" id="IPR005754">
    <property type="entry name" value="Sortase"/>
</dbReference>
<dbReference type="EMBL" id="JAMZFW010000006">
    <property type="protein sequence ID" value="MCP1101966.1"/>
    <property type="molecule type" value="Genomic_DNA"/>
</dbReference>
<keyword evidence="4" id="KW-1185">Reference proteome</keyword>
<dbReference type="Proteomes" id="UP001523566">
    <property type="component" value="Unassembled WGS sequence"/>
</dbReference>
<dbReference type="SUPFAM" id="SSF63817">
    <property type="entry name" value="Sortase"/>
    <property type="match status" value="1"/>
</dbReference>
<keyword evidence="1 3" id="KW-0378">Hydrolase</keyword>
<dbReference type="Gene3D" id="2.40.260.10">
    <property type="entry name" value="Sortase"/>
    <property type="match status" value="1"/>
</dbReference>
<accession>A0ABT1E8D8</accession>
<dbReference type="CDD" id="cd05826">
    <property type="entry name" value="Sortase_B"/>
    <property type="match status" value="1"/>
</dbReference>
<dbReference type="GO" id="GO:0016787">
    <property type="term" value="F:hydrolase activity"/>
    <property type="evidence" value="ECO:0007669"/>
    <property type="project" value="UniProtKB-KW"/>
</dbReference>
<proteinExistence type="predicted"/>
<dbReference type="Pfam" id="PF04203">
    <property type="entry name" value="Sortase"/>
    <property type="match status" value="1"/>
</dbReference>
<keyword evidence="2" id="KW-0472">Membrane</keyword>
<dbReference type="NCBIfam" id="TIGR03064">
    <property type="entry name" value="sortase_srtB"/>
    <property type="match status" value="1"/>
</dbReference>
<evidence type="ECO:0000256" key="2">
    <source>
        <dbReference type="SAM" id="Phobius"/>
    </source>
</evidence>
<organism evidence="3 4">
    <name type="scientific">Aequitasia blattaphilus</name>
    <dbReference type="NCBI Taxonomy" id="2949332"/>
    <lineage>
        <taxon>Bacteria</taxon>
        <taxon>Bacillati</taxon>
        <taxon>Bacillota</taxon>
        <taxon>Clostridia</taxon>
        <taxon>Lachnospirales</taxon>
        <taxon>Lachnospiraceae</taxon>
        <taxon>Aequitasia</taxon>
    </lineage>
</organism>
<evidence type="ECO:0000256" key="1">
    <source>
        <dbReference type="ARBA" id="ARBA00022801"/>
    </source>
</evidence>
<dbReference type="InterPro" id="IPR009835">
    <property type="entry name" value="SrtB"/>
</dbReference>
<dbReference type="EC" id="3.4.22.71" evidence="3"/>
<reference evidence="3 4" key="1">
    <citation type="journal article" date="2022" name="Genome Biol. Evol.">
        <title>Host diet, physiology and behaviors set the stage for Lachnospiraceae cladogenesis.</title>
        <authorList>
            <person name="Vera-Ponce De Leon A."/>
            <person name="Schneider M."/>
            <person name="Jahnes B.C."/>
            <person name="Sadowski V."/>
            <person name="Camuy-Velez L.A."/>
            <person name="Duan J."/>
            <person name="Sabree Z.L."/>
        </authorList>
    </citation>
    <scope>NUCLEOTIDE SEQUENCE [LARGE SCALE GENOMIC DNA]</scope>
    <source>
        <strain evidence="3 4">PAL113</strain>
    </source>
</reference>
<keyword evidence="2" id="KW-0812">Transmembrane</keyword>
<protein>
    <submittedName>
        <fullName evidence="3">Class B sortase</fullName>
        <ecNumber evidence="3">3.4.22.71</ecNumber>
    </submittedName>
</protein>
<sequence>MSIGKKILIGIMIVCVVMAAYFGYAAFKEDKPYRDSEQKTEKVKEDFIASGDEKDSPLERQIDFKGLRDINVDIVGWIYIPGTGIDYPICQGTDNEYYLNHDFTKAFNPLGAIYMDFKEAADFSGLHTLVYGHYVNESQLFGELSKYNDPAFGKEHSSIYIYTPKQAIRYQIFSVETISSNNEIYNIQFKEETKEKYKEWIKDSIENALYKETVIPTETDKTLTLSTCTSEYSETSRFVVHSLGIEFKQQ</sequence>
<evidence type="ECO:0000313" key="3">
    <source>
        <dbReference type="EMBL" id="MCP1101966.1"/>
    </source>
</evidence>
<dbReference type="InterPro" id="IPR023365">
    <property type="entry name" value="Sortase_dom-sf"/>
</dbReference>
<name>A0ABT1E8D8_9FIRM</name>
<gene>
    <name evidence="3" type="primary">srtB</name>
    <name evidence="3" type="ORF">NK125_05990</name>
</gene>
<evidence type="ECO:0000313" key="4">
    <source>
        <dbReference type="Proteomes" id="UP001523566"/>
    </source>
</evidence>
<keyword evidence="2" id="KW-1133">Transmembrane helix</keyword>
<comment type="caution">
    <text evidence="3">The sequence shown here is derived from an EMBL/GenBank/DDBJ whole genome shotgun (WGS) entry which is preliminary data.</text>
</comment>
<dbReference type="RefSeq" id="WP_262065754.1">
    <property type="nucleotide sequence ID" value="NZ_JAMXOD010000006.1"/>
</dbReference>